<dbReference type="GO" id="GO:0005886">
    <property type="term" value="C:plasma membrane"/>
    <property type="evidence" value="ECO:0007669"/>
    <property type="project" value="UniProtKB-SubCell"/>
</dbReference>
<evidence type="ECO:0000256" key="7">
    <source>
        <dbReference type="ARBA" id="ARBA00022723"/>
    </source>
</evidence>
<evidence type="ECO:0000256" key="1">
    <source>
        <dbReference type="ARBA" id="ARBA00004651"/>
    </source>
</evidence>
<dbReference type="FunFam" id="3.40.50.1000:FF:000020">
    <property type="entry name" value="Probable cation-transporting P-type ATPase"/>
    <property type="match status" value="1"/>
</dbReference>
<dbReference type="InterPro" id="IPR018303">
    <property type="entry name" value="ATPase_P-typ_P_site"/>
</dbReference>
<accession>A0A1I0DYC3</accession>
<keyword evidence="11" id="KW-1278">Translocase</keyword>
<dbReference type="InterPro" id="IPR059000">
    <property type="entry name" value="ATPase_P-type_domA"/>
</dbReference>
<dbReference type="NCBIfam" id="TIGR01512">
    <property type="entry name" value="ATPase-IB2_Cd"/>
    <property type="match status" value="1"/>
</dbReference>
<dbReference type="CDD" id="cd07551">
    <property type="entry name" value="P-type_ATPase_HM_ZosA_PfeT-like"/>
    <property type="match status" value="1"/>
</dbReference>
<keyword evidence="5" id="KW-0597">Phosphoprotein</keyword>
<dbReference type="PROSITE" id="PS01229">
    <property type="entry name" value="COF_2"/>
    <property type="match status" value="1"/>
</dbReference>
<keyword evidence="18" id="KW-1185">Reference proteome</keyword>
<dbReference type="Gene3D" id="3.40.50.1000">
    <property type="entry name" value="HAD superfamily/HAD-like"/>
    <property type="match status" value="1"/>
</dbReference>
<dbReference type="STRING" id="930131.SAMN05216389_1109"/>
<keyword evidence="12 15" id="KW-1133">Transmembrane helix</keyword>
<dbReference type="Proteomes" id="UP000198618">
    <property type="component" value="Unassembled WGS sequence"/>
</dbReference>
<keyword evidence="10" id="KW-0460">Magnesium</keyword>
<dbReference type="PRINTS" id="PR00941">
    <property type="entry name" value="CDATPASE"/>
</dbReference>
<keyword evidence="7 15" id="KW-0479">Metal-binding</keyword>
<evidence type="ECO:0000256" key="4">
    <source>
        <dbReference type="ARBA" id="ARBA00022475"/>
    </source>
</evidence>
<keyword evidence="8 15" id="KW-0547">Nucleotide-binding</keyword>
<dbReference type="InterPro" id="IPR023298">
    <property type="entry name" value="ATPase_P-typ_TM_dom_sf"/>
</dbReference>
<dbReference type="InterPro" id="IPR023299">
    <property type="entry name" value="ATPase_P-typ_cyto_dom_N"/>
</dbReference>
<dbReference type="GO" id="GO:0005524">
    <property type="term" value="F:ATP binding"/>
    <property type="evidence" value="ECO:0007669"/>
    <property type="project" value="UniProtKB-UniRule"/>
</dbReference>
<evidence type="ECO:0000256" key="6">
    <source>
        <dbReference type="ARBA" id="ARBA00022692"/>
    </source>
</evidence>
<comment type="subcellular location">
    <subcellularLocation>
        <location evidence="1">Cell membrane</location>
        <topology evidence="1">Multi-pass membrane protein</topology>
    </subcellularLocation>
</comment>
<feature type="transmembrane region" description="Helical" evidence="15">
    <location>
        <begin position="29"/>
        <end position="52"/>
    </location>
</feature>
<proteinExistence type="inferred from homology"/>
<dbReference type="NCBIfam" id="TIGR01525">
    <property type="entry name" value="ATPase-IB_hvy"/>
    <property type="match status" value="1"/>
</dbReference>
<dbReference type="PRINTS" id="PR00119">
    <property type="entry name" value="CATATPASE"/>
</dbReference>
<dbReference type="InterPro" id="IPR036412">
    <property type="entry name" value="HAD-like_sf"/>
</dbReference>
<dbReference type="SUPFAM" id="SSF81665">
    <property type="entry name" value="Calcium ATPase, transmembrane domain M"/>
    <property type="match status" value="1"/>
</dbReference>
<evidence type="ECO:0000256" key="15">
    <source>
        <dbReference type="RuleBase" id="RU362081"/>
    </source>
</evidence>
<dbReference type="InterPro" id="IPR051949">
    <property type="entry name" value="Cation_Transport_ATPase"/>
</dbReference>
<feature type="domain" description="P-type ATPase A" evidence="16">
    <location>
        <begin position="142"/>
        <end position="242"/>
    </location>
</feature>
<feature type="transmembrane region" description="Helical" evidence="15">
    <location>
        <begin position="88"/>
        <end position="107"/>
    </location>
</feature>
<dbReference type="Gene3D" id="2.70.150.10">
    <property type="entry name" value="Calcium-transporting ATPase, cytoplasmic transduction domain A"/>
    <property type="match status" value="1"/>
</dbReference>
<keyword evidence="13" id="KW-0406">Ion transport</keyword>
<dbReference type="SFLD" id="SFLDG00002">
    <property type="entry name" value="C1.7:_P-type_atpase_like"/>
    <property type="match status" value="1"/>
</dbReference>
<evidence type="ECO:0000256" key="14">
    <source>
        <dbReference type="ARBA" id="ARBA00023136"/>
    </source>
</evidence>
<dbReference type="GO" id="GO:0016887">
    <property type="term" value="F:ATP hydrolysis activity"/>
    <property type="evidence" value="ECO:0007669"/>
    <property type="project" value="InterPro"/>
</dbReference>
<dbReference type="NCBIfam" id="TIGR01511">
    <property type="entry name" value="ATPase-IB1_Cu"/>
    <property type="match status" value="1"/>
</dbReference>
<dbReference type="SFLD" id="SFLDS00003">
    <property type="entry name" value="Haloacid_Dehalogenase"/>
    <property type="match status" value="1"/>
</dbReference>
<dbReference type="SUPFAM" id="SSF81653">
    <property type="entry name" value="Calcium ATPase, transduction domain A"/>
    <property type="match status" value="1"/>
</dbReference>
<dbReference type="SUPFAM" id="SSF56784">
    <property type="entry name" value="HAD-like"/>
    <property type="match status" value="1"/>
</dbReference>
<dbReference type="EMBL" id="FOHE01000010">
    <property type="protein sequence ID" value="SET37712.1"/>
    <property type="molecule type" value="Genomic_DNA"/>
</dbReference>
<dbReference type="NCBIfam" id="TIGR01494">
    <property type="entry name" value="ATPase_P-type"/>
    <property type="match status" value="1"/>
</dbReference>
<dbReference type="GO" id="GO:0019829">
    <property type="term" value="F:ATPase-coupled monoatomic cation transmembrane transporter activity"/>
    <property type="evidence" value="ECO:0007669"/>
    <property type="project" value="InterPro"/>
</dbReference>
<feature type="transmembrane region" description="Helical" evidence="15">
    <location>
        <begin position="289"/>
        <end position="313"/>
    </location>
</feature>
<dbReference type="InterPro" id="IPR044492">
    <property type="entry name" value="P_typ_ATPase_HD_dom"/>
</dbReference>
<evidence type="ECO:0000256" key="9">
    <source>
        <dbReference type="ARBA" id="ARBA00022840"/>
    </source>
</evidence>
<evidence type="ECO:0000256" key="3">
    <source>
        <dbReference type="ARBA" id="ARBA00022448"/>
    </source>
</evidence>
<dbReference type="InterPro" id="IPR023214">
    <property type="entry name" value="HAD_sf"/>
</dbReference>
<evidence type="ECO:0000256" key="13">
    <source>
        <dbReference type="ARBA" id="ARBA00023065"/>
    </source>
</evidence>
<dbReference type="InterPro" id="IPR027256">
    <property type="entry name" value="P-typ_ATPase_IB"/>
</dbReference>
<dbReference type="GO" id="GO:0046872">
    <property type="term" value="F:metal ion binding"/>
    <property type="evidence" value="ECO:0007669"/>
    <property type="project" value="UniProtKB-KW"/>
</dbReference>
<dbReference type="AlphaFoldDB" id="A0A1I0DYC3"/>
<evidence type="ECO:0000259" key="16">
    <source>
        <dbReference type="Pfam" id="PF00122"/>
    </source>
</evidence>
<evidence type="ECO:0000313" key="17">
    <source>
        <dbReference type="EMBL" id="SET37712.1"/>
    </source>
</evidence>
<keyword evidence="4 15" id="KW-1003">Cell membrane</keyword>
<dbReference type="PROSITE" id="PS00154">
    <property type="entry name" value="ATPASE_E1_E2"/>
    <property type="match status" value="1"/>
</dbReference>
<keyword evidence="14 15" id="KW-0472">Membrane</keyword>
<protein>
    <submittedName>
        <fullName evidence="17">Cd2+/Zn2+-exporting ATPase</fullName>
    </submittedName>
</protein>
<evidence type="ECO:0000256" key="5">
    <source>
        <dbReference type="ARBA" id="ARBA00022553"/>
    </source>
</evidence>
<dbReference type="InterPro" id="IPR001757">
    <property type="entry name" value="P_typ_ATPase"/>
</dbReference>
<evidence type="ECO:0000256" key="2">
    <source>
        <dbReference type="ARBA" id="ARBA00006024"/>
    </source>
</evidence>
<evidence type="ECO:0000313" key="18">
    <source>
        <dbReference type="Proteomes" id="UP000198618"/>
    </source>
</evidence>
<evidence type="ECO:0000256" key="10">
    <source>
        <dbReference type="ARBA" id="ARBA00022842"/>
    </source>
</evidence>
<gene>
    <name evidence="17" type="ORF">SAMN05216389_1109</name>
</gene>
<dbReference type="InterPro" id="IPR008250">
    <property type="entry name" value="ATPase_P-typ_transduc_dom_A_sf"/>
</dbReference>
<keyword evidence="3" id="KW-0813">Transport</keyword>
<comment type="similarity">
    <text evidence="2 15">Belongs to the cation transport ATPase (P-type) (TC 3.A.3) family. Type IB subfamily.</text>
</comment>
<keyword evidence="6 15" id="KW-0812">Transmembrane</keyword>
<keyword evidence="9 15" id="KW-0067">ATP-binding</keyword>
<reference evidence="17 18" key="1">
    <citation type="submission" date="2016-10" db="EMBL/GenBank/DDBJ databases">
        <authorList>
            <person name="de Groot N.N."/>
        </authorList>
    </citation>
    <scope>NUCLEOTIDE SEQUENCE [LARGE SCALE GENOMIC DNA]</scope>
    <source>
        <strain evidence="17 18">IBRC-M 10780</strain>
    </source>
</reference>
<feature type="transmembrane region" description="Helical" evidence="15">
    <location>
        <begin position="262"/>
        <end position="283"/>
    </location>
</feature>
<feature type="transmembrane region" description="Helical" evidence="15">
    <location>
        <begin position="602"/>
        <end position="621"/>
    </location>
</feature>
<dbReference type="Pfam" id="PF00702">
    <property type="entry name" value="Hydrolase"/>
    <property type="match status" value="1"/>
</dbReference>
<dbReference type="PANTHER" id="PTHR43079">
    <property type="entry name" value="PROBABLE CADMIUM/ZINC-TRANSPORTING ATPASE HMA1"/>
    <property type="match status" value="1"/>
</dbReference>
<evidence type="ECO:0000256" key="12">
    <source>
        <dbReference type="ARBA" id="ARBA00022989"/>
    </source>
</evidence>
<organism evidence="17 18">
    <name type="scientific">Oceanobacillus limi</name>
    <dbReference type="NCBI Taxonomy" id="930131"/>
    <lineage>
        <taxon>Bacteria</taxon>
        <taxon>Bacillati</taxon>
        <taxon>Bacillota</taxon>
        <taxon>Bacilli</taxon>
        <taxon>Bacillales</taxon>
        <taxon>Bacillaceae</taxon>
        <taxon>Oceanobacillus</taxon>
    </lineage>
</organism>
<dbReference type="SFLD" id="SFLDF00027">
    <property type="entry name" value="p-type_atpase"/>
    <property type="match status" value="1"/>
</dbReference>
<dbReference type="Gene3D" id="3.40.1110.10">
    <property type="entry name" value="Calcium-transporting ATPase, cytoplasmic domain N"/>
    <property type="match status" value="1"/>
</dbReference>
<dbReference type="PANTHER" id="PTHR43079:SF1">
    <property type="entry name" value="CADMIUM_ZINC-TRANSPORTING ATPASE HMA1, CHLOROPLASTIC-RELATED"/>
    <property type="match status" value="1"/>
</dbReference>
<evidence type="ECO:0000256" key="8">
    <source>
        <dbReference type="ARBA" id="ARBA00022741"/>
    </source>
</evidence>
<sequence length="646" mass="70671">MLTAKTESVRPPSKNKHMHFARNFFKKSILPHIELIAALLSGAIILLTWLLADHLTSQIWITLHLLAFIIGGYAKAKEGIQETIANKELNVEMLMIFAAIGSAIIGYWTEGAILIFIFALSGALETYTMNKSNKEISALMNLQPEQATLIEGKDEKIVPVSKLKVNDRIQVRAGERIPADGVILNGSTAIDESAISGESIPINKKLNDDVFAGTVSLDGTIQVEITKPSHETMFQKIIQLVQSAQEEKSPSQLFIEKFEGTYVKVVLLVVTVMMFLPYLVFGWSLSESIYRAMILLVVASPCALVASIMPATLSAISNSAKKGVLFKGGVHIENLSHVKAVAFDKTGTLTKGKLVVTDVHLKDTLHQEDILVAVEAIEKQSTHPLAKALTTYCQERVNHKQSPNVEAMKTIGGNGVKATLQQHEWKIGKAEFVGEEEAKEFQGGILNTLASQGKSVIFVQKDNEIVAAFALKDTIREETKHAIRLLRKNGIHTIMLTGDNELTAKAIATEAGIDDYIANCLPKEKVTHIKQLKKQYKNVAMVGDGINDAPALATANLGIAMGEGTDVALETSDVVLMKNNLDKITNAIKLSKRMNQIVKQNIYFSLSVIVVLIFTNFFQVIDLPLGVIGHEGSTILVILNGLRLLR</sequence>
<dbReference type="Pfam" id="PF00122">
    <property type="entry name" value="E1-E2_ATPase"/>
    <property type="match status" value="1"/>
</dbReference>
<dbReference type="FunFam" id="2.70.150.10:FF:000002">
    <property type="entry name" value="Copper-transporting ATPase 1, putative"/>
    <property type="match status" value="1"/>
</dbReference>
<evidence type="ECO:0000256" key="11">
    <source>
        <dbReference type="ARBA" id="ARBA00022967"/>
    </source>
</evidence>
<name>A0A1I0DYC3_9BACI</name>